<sequence length="103" mass="11163">VWSDGAGSSADTSFADMGTADSGILYETGKYLTRAKYVAVYENTLFLGYTTEDGNVYPFRRRNSTVDDETDFNVDGTGDTGKKDFLGRGVIKGFGLYTANNAN</sequence>
<name>X1G0F5_9ZZZZ</name>
<feature type="non-terminal residue" evidence="1">
    <location>
        <position position="1"/>
    </location>
</feature>
<organism evidence="1">
    <name type="scientific">marine sediment metagenome</name>
    <dbReference type="NCBI Taxonomy" id="412755"/>
    <lineage>
        <taxon>unclassified sequences</taxon>
        <taxon>metagenomes</taxon>
        <taxon>ecological metagenomes</taxon>
    </lineage>
</organism>
<reference evidence="1" key="1">
    <citation type="journal article" date="2014" name="Front. Microbiol.">
        <title>High frequency of phylogenetically diverse reductive dehalogenase-homologous genes in deep subseafloor sedimentary metagenomes.</title>
        <authorList>
            <person name="Kawai M."/>
            <person name="Futagami T."/>
            <person name="Toyoda A."/>
            <person name="Takaki Y."/>
            <person name="Nishi S."/>
            <person name="Hori S."/>
            <person name="Arai W."/>
            <person name="Tsubouchi T."/>
            <person name="Morono Y."/>
            <person name="Uchiyama I."/>
            <person name="Ito T."/>
            <person name="Fujiyama A."/>
            <person name="Inagaki F."/>
            <person name="Takami H."/>
        </authorList>
    </citation>
    <scope>NUCLEOTIDE SEQUENCE</scope>
    <source>
        <strain evidence="1">Expedition CK06-06</strain>
    </source>
</reference>
<feature type="non-terminal residue" evidence="1">
    <location>
        <position position="103"/>
    </location>
</feature>
<accession>X1G0F5</accession>
<proteinExistence type="predicted"/>
<evidence type="ECO:0000313" key="1">
    <source>
        <dbReference type="EMBL" id="GAH51386.1"/>
    </source>
</evidence>
<dbReference type="EMBL" id="BARU01015392">
    <property type="protein sequence ID" value="GAH51386.1"/>
    <property type="molecule type" value="Genomic_DNA"/>
</dbReference>
<gene>
    <name evidence="1" type="ORF">S03H2_26494</name>
</gene>
<comment type="caution">
    <text evidence="1">The sequence shown here is derived from an EMBL/GenBank/DDBJ whole genome shotgun (WGS) entry which is preliminary data.</text>
</comment>
<protein>
    <submittedName>
        <fullName evidence="1">Uncharacterized protein</fullName>
    </submittedName>
</protein>
<dbReference type="AlphaFoldDB" id="X1G0F5"/>